<accession>A0A1G2DYF0</accession>
<gene>
    <name evidence="2" type="ORF">A2V72_02105</name>
</gene>
<name>A0A1G2DYF0_9BACT</name>
<sequence>MFGFNIILKFMIIELKKFGTTLISRQTGKEAALACQSLLKDVKEGEIVEVDFDGVLTFSPSWGDEFLTPLLNTYGDRLVLKHTVNPSVRATLEILQTIIGKQFKIYN</sequence>
<evidence type="ECO:0000313" key="2">
    <source>
        <dbReference type="EMBL" id="OGZ18382.1"/>
    </source>
</evidence>
<dbReference type="InterPro" id="IPR025474">
    <property type="entry name" value="DUF4325"/>
</dbReference>
<dbReference type="Proteomes" id="UP000178893">
    <property type="component" value="Unassembled WGS sequence"/>
</dbReference>
<reference evidence="2 3" key="1">
    <citation type="journal article" date="2016" name="Nat. Commun.">
        <title>Thousands of microbial genomes shed light on interconnected biogeochemical processes in an aquifer system.</title>
        <authorList>
            <person name="Anantharaman K."/>
            <person name="Brown C.T."/>
            <person name="Hug L.A."/>
            <person name="Sharon I."/>
            <person name="Castelle C.J."/>
            <person name="Probst A.J."/>
            <person name="Thomas B.C."/>
            <person name="Singh A."/>
            <person name="Wilkins M.J."/>
            <person name="Karaoz U."/>
            <person name="Brodie E.L."/>
            <person name="Williams K.H."/>
            <person name="Hubbard S.S."/>
            <person name="Banfield J.F."/>
        </authorList>
    </citation>
    <scope>NUCLEOTIDE SEQUENCE [LARGE SCALE GENOMIC DNA]</scope>
</reference>
<dbReference type="EMBL" id="MHLW01000003">
    <property type="protein sequence ID" value="OGZ18382.1"/>
    <property type="molecule type" value="Genomic_DNA"/>
</dbReference>
<dbReference type="Pfam" id="PF14213">
    <property type="entry name" value="DUF4325"/>
    <property type="match status" value="1"/>
</dbReference>
<feature type="domain" description="DUF4325" evidence="1">
    <location>
        <begin position="37"/>
        <end position="86"/>
    </location>
</feature>
<comment type="caution">
    <text evidence="2">The sequence shown here is derived from an EMBL/GenBank/DDBJ whole genome shotgun (WGS) entry which is preliminary data.</text>
</comment>
<proteinExistence type="predicted"/>
<protein>
    <recommendedName>
        <fullName evidence="1">DUF4325 domain-containing protein</fullName>
    </recommendedName>
</protein>
<dbReference type="AlphaFoldDB" id="A0A1G2DYF0"/>
<evidence type="ECO:0000259" key="1">
    <source>
        <dbReference type="Pfam" id="PF14213"/>
    </source>
</evidence>
<evidence type="ECO:0000313" key="3">
    <source>
        <dbReference type="Proteomes" id="UP000178893"/>
    </source>
</evidence>
<organism evidence="2 3">
    <name type="scientific">Candidatus Nealsonbacteria bacterium RBG_13_37_56</name>
    <dbReference type="NCBI Taxonomy" id="1801661"/>
    <lineage>
        <taxon>Bacteria</taxon>
        <taxon>Candidatus Nealsoniibacteriota</taxon>
    </lineage>
</organism>